<comment type="caution">
    <text evidence="2">The sequence shown here is derived from an EMBL/GenBank/DDBJ whole genome shotgun (WGS) entry which is preliminary data.</text>
</comment>
<keyword evidence="1" id="KW-0732">Signal</keyword>
<evidence type="ECO:0000313" key="2">
    <source>
        <dbReference type="EMBL" id="MBA8683325.1"/>
    </source>
</evidence>
<dbReference type="RefSeq" id="WP_182340678.1">
    <property type="nucleotide sequence ID" value="NZ_JACGXS010000010.1"/>
</dbReference>
<gene>
    <name evidence="2" type="ORF">H4O11_16115</name>
</gene>
<feature type="chain" id="PRO_5030550420" description="Transmembrane protein" evidence="1">
    <location>
        <begin position="26"/>
        <end position="77"/>
    </location>
</feature>
<keyword evidence="3" id="KW-1185">Reference proteome</keyword>
<protein>
    <recommendedName>
        <fullName evidence="4">Transmembrane protein</fullName>
    </recommendedName>
</protein>
<proteinExistence type="predicted"/>
<accession>A0A7W3FPN3</accession>
<evidence type="ECO:0008006" key="4">
    <source>
        <dbReference type="Google" id="ProtNLM"/>
    </source>
</evidence>
<sequence>MNIPMSFICSAVLGLAALVPGQAHAASTAHPEGAVDCFKQFFQCYYLNGGDLITCSAAFAKCLASGSSVAMLPGRSD</sequence>
<name>A0A7W3FPN3_9GAMM</name>
<evidence type="ECO:0000256" key="1">
    <source>
        <dbReference type="SAM" id="SignalP"/>
    </source>
</evidence>
<dbReference type="AlphaFoldDB" id="A0A7W3FPN3"/>
<organism evidence="2 3">
    <name type="scientific">Stenotrophomonas tumulicola</name>
    <dbReference type="NCBI Taxonomy" id="1685415"/>
    <lineage>
        <taxon>Bacteria</taxon>
        <taxon>Pseudomonadati</taxon>
        <taxon>Pseudomonadota</taxon>
        <taxon>Gammaproteobacteria</taxon>
        <taxon>Lysobacterales</taxon>
        <taxon>Lysobacteraceae</taxon>
        <taxon>Stenotrophomonas</taxon>
    </lineage>
</organism>
<reference evidence="2 3" key="1">
    <citation type="submission" date="2020-08" db="EMBL/GenBank/DDBJ databases">
        <title>Stenotrophomonas tumulicola JCM 30961.</title>
        <authorList>
            <person name="Deng Y."/>
        </authorList>
    </citation>
    <scope>NUCLEOTIDE SEQUENCE [LARGE SCALE GENOMIC DNA]</scope>
    <source>
        <strain evidence="2 3">JCM 30961</strain>
    </source>
</reference>
<feature type="signal peptide" evidence="1">
    <location>
        <begin position="1"/>
        <end position="25"/>
    </location>
</feature>
<evidence type="ECO:0000313" key="3">
    <source>
        <dbReference type="Proteomes" id="UP000547058"/>
    </source>
</evidence>
<dbReference type="EMBL" id="JACGXS010000010">
    <property type="protein sequence ID" value="MBA8683325.1"/>
    <property type="molecule type" value="Genomic_DNA"/>
</dbReference>
<dbReference type="Proteomes" id="UP000547058">
    <property type="component" value="Unassembled WGS sequence"/>
</dbReference>